<gene>
    <name evidence="2" type="ORF">Q8A57_06510</name>
</gene>
<keyword evidence="2" id="KW-0808">Transferase</keyword>
<feature type="signal peptide" evidence="1">
    <location>
        <begin position="1"/>
        <end position="24"/>
    </location>
</feature>
<sequence length="158" mass="17754">MLGSFRWLSLFITLFLAFSAVANSAPSANGLVEGERQEVAGYLARIEKNNPEEVAEVLQRAEQFYLNEGMRQDFSPVVFVLHGPEVSIFFRENYLRYRSIVDLAAKLSALKVVDIKVCETQSHGLGLDLKTLLPFVGTVPVGPVEESHLIEVEKYIYF</sequence>
<reference evidence="2" key="2">
    <citation type="submission" date="2023-08" db="EMBL/GenBank/DDBJ databases">
        <authorList>
            <person name="Luo J."/>
        </authorList>
    </citation>
    <scope>NUCLEOTIDE SEQUENCE</scope>
    <source>
        <strain evidence="2">DSM 25064</strain>
    </source>
</reference>
<keyword evidence="1" id="KW-0732">Signal</keyword>
<dbReference type="RefSeq" id="WP_305170178.1">
    <property type="nucleotide sequence ID" value="NZ_JAUUUU010000003.1"/>
</dbReference>
<evidence type="ECO:0000313" key="3">
    <source>
        <dbReference type="Proteomes" id="UP001178354"/>
    </source>
</evidence>
<organism evidence="2 3">
    <name type="scientific">Porticoccus litoralis</name>
    <dbReference type="NCBI Taxonomy" id="434086"/>
    <lineage>
        <taxon>Bacteria</taxon>
        <taxon>Pseudomonadati</taxon>
        <taxon>Pseudomonadota</taxon>
        <taxon>Gammaproteobacteria</taxon>
        <taxon>Cellvibrionales</taxon>
        <taxon>Porticoccaceae</taxon>
        <taxon>Porticoccus</taxon>
    </lineage>
</organism>
<name>A0AAW8B5D6_9GAMM</name>
<protein>
    <submittedName>
        <fullName evidence="2">Acyl-CoA transferase</fullName>
    </submittedName>
</protein>
<evidence type="ECO:0000313" key="2">
    <source>
        <dbReference type="EMBL" id="MDP1520610.1"/>
    </source>
</evidence>
<dbReference type="InterPro" id="IPR027396">
    <property type="entry name" value="DsrEFH-like"/>
</dbReference>
<dbReference type="EMBL" id="JAUUUU010000003">
    <property type="protein sequence ID" value="MDP1520610.1"/>
    <property type="molecule type" value="Genomic_DNA"/>
</dbReference>
<dbReference type="SUPFAM" id="SSF75169">
    <property type="entry name" value="DsrEFH-like"/>
    <property type="match status" value="1"/>
</dbReference>
<proteinExistence type="predicted"/>
<dbReference type="Proteomes" id="UP001178354">
    <property type="component" value="Unassembled WGS sequence"/>
</dbReference>
<reference evidence="2" key="1">
    <citation type="journal article" date="2010" name="Int. J. Syst. Evol. Microbiol.">
        <title>Porticoccus litoralis gen. nov., sp. nov., a gammaproteobacterium isolated from the Yellow Sea.</title>
        <authorList>
            <person name="Oh H.M."/>
            <person name="Kim H."/>
            <person name="Kim K.M."/>
            <person name="Min G.S."/>
            <person name="Cho J.C."/>
        </authorList>
    </citation>
    <scope>NUCLEOTIDE SEQUENCE</scope>
    <source>
        <strain evidence="2">DSM 25064</strain>
    </source>
</reference>
<dbReference type="Gene3D" id="3.40.1260.10">
    <property type="entry name" value="DsrEFH-like"/>
    <property type="match status" value="1"/>
</dbReference>
<comment type="caution">
    <text evidence="2">The sequence shown here is derived from an EMBL/GenBank/DDBJ whole genome shotgun (WGS) entry which is preliminary data.</text>
</comment>
<accession>A0AAW8B5D6</accession>
<evidence type="ECO:0000256" key="1">
    <source>
        <dbReference type="SAM" id="SignalP"/>
    </source>
</evidence>
<feature type="chain" id="PRO_5043420631" evidence="1">
    <location>
        <begin position="25"/>
        <end position="158"/>
    </location>
</feature>
<dbReference type="GO" id="GO:0016740">
    <property type="term" value="F:transferase activity"/>
    <property type="evidence" value="ECO:0007669"/>
    <property type="project" value="UniProtKB-KW"/>
</dbReference>
<keyword evidence="3" id="KW-1185">Reference proteome</keyword>
<dbReference type="AlphaFoldDB" id="A0AAW8B5D6"/>